<reference evidence="1" key="1">
    <citation type="submission" date="2021-03" db="EMBL/GenBank/DDBJ databases">
        <authorList>
            <consortium name="DOE Joint Genome Institute"/>
            <person name="Ahrendt S."/>
            <person name="Looney B.P."/>
            <person name="Miyauchi S."/>
            <person name="Morin E."/>
            <person name="Drula E."/>
            <person name="Courty P.E."/>
            <person name="Chicoki N."/>
            <person name="Fauchery L."/>
            <person name="Kohler A."/>
            <person name="Kuo A."/>
            <person name="Labutti K."/>
            <person name="Pangilinan J."/>
            <person name="Lipzen A."/>
            <person name="Riley R."/>
            <person name="Andreopoulos W."/>
            <person name="He G."/>
            <person name="Johnson J."/>
            <person name="Barry K.W."/>
            <person name="Grigoriev I.V."/>
            <person name="Nagy L."/>
            <person name="Hibbett D."/>
            <person name="Henrissat B."/>
            <person name="Matheny P.B."/>
            <person name="Labbe J."/>
            <person name="Martin F."/>
        </authorList>
    </citation>
    <scope>NUCLEOTIDE SEQUENCE</scope>
    <source>
        <strain evidence="1">HHB10654</strain>
    </source>
</reference>
<evidence type="ECO:0000313" key="1">
    <source>
        <dbReference type="EMBL" id="KAI0060602.1"/>
    </source>
</evidence>
<reference evidence="1" key="2">
    <citation type="journal article" date="2022" name="New Phytol.">
        <title>Evolutionary transition to the ectomycorrhizal habit in the genomes of a hyperdiverse lineage of mushroom-forming fungi.</title>
        <authorList>
            <person name="Looney B."/>
            <person name="Miyauchi S."/>
            <person name="Morin E."/>
            <person name="Drula E."/>
            <person name="Courty P.E."/>
            <person name="Kohler A."/>
            <person name="Kuo A."/>
            <person name="LaButti K."/>
            <person name="Pangilinan J."/>
            <person name="Lipzen A."/>
            <person name="Riley R."/>
            <person name="Andreopoulos W."/>
            <person name="He G."/>
            <person name="Johnson J."/>
            <person name="Nolan M."/>
            <person name="Tritt A."/>
            <person name="Barry K.W."/>
            <person name="Grigoriev I.V."/>
            <person name="Nagy L.G."/>
            <person name="Hibbett D."/>
            <person name="Henrissat B."/>
            <person name="Matheny P.B."/>
            <person name="Labbe J."/>
            <person name="Martin F.M."/>
        </authorList>
    </citation>
    <scope>NUCLEOTIDE SEQUENCE</scope>
    <source>
        <strain evidence="1">HHB10654</strain>
    </source>
</reference>
<sequence length="226" mass="24168">MPTIIDLSHPLTTTGGSYCADHPTYNCKTVCTIAAGGSNVSHLTLGSHTGTHIDAPAHFFDGGATVSDLDLSLLVCRAVVIDARGKGPREVISWDDISGYAERFKAGVMVLICTGWSRYWGREEYPANPRLDVGAAREIADRGVRVIGFDSLSPDGIPPAGEEETHEVHRHFLGRGGAIVENLNGLEHLLDSDSVTVSVLPLRLEGCDGSPVRAVAWYEVSAQCIC</sequence>
<evidence type="ECO:0000313" key="2">
    <source>
        <dbReference type="Proteomes" id="UP000814140"/>
    </source>
</evidence>
<keyword evidence="2" id="KW-1185">Reference proteome</keyword>
<organism evidence="1 2">
    <name type="scientific">Artomyces pyxidatus</name>
    <dbReference type="NCBI Taxonomy" id="48021"/>
    <lineage>
        <taxon>Eukaryota</taxon>
        <taxon>Fungi</taxon>
        <taxon>Dikarya</taxon>
        <taxon>Basidiomycota</taxon>
        <taxon>Agaricomycotina</taxon>
        <taxon>Agaricomycetes</taxon>
        <taxon>Russulales</taxon>
        <taxon>Auriscalpiaceae</taxon>
        <taxon>Artomyces</taxon>
    </lineage>
</organism>
<name>A0ACB8SWM6_9AGAM</name>
<dbReference type="Proteomes" id="UP000814140">
    <property type="component" value="Unassembled WGS sequence"/>
</dbReference>
<proteinExistence type="predicted"/>
<protein>
    <submittedName>
        <fullName evidence="1">Cyclase</fullName>
    </submittedName>
</protein>
<accession>A0ACB8SWM6</accession>
<dbReference type="EMBL" id="MU277218">
    <property type="protein sequence ID" value="KAI0060602.1"/>
    <property type="molecule type" value="Genomic_DNA"/>
</dbReference>
<comment type="caution">
    <text evidence="1">The sequence shown here is derived from an EMBL/GenBank/DDBJ whole genome shotgun (WGS) entry which is preliminary data.</text>
</comment>
<gene>
    <name evidence="1" type="ORF">BV25DRAFT_1888259</name>
</gene>